<evidence type="ECO:0000256" key="2">
    <source>
        <dbReference type="SAM" id="MobiDB-lite"/>
    </source>
</evidence>
<dbReference type="InterPro" id="IPR011037">
    <property type="entry name" value="Pyrv_Knase-like_insert_dom_sf"/>
</dbReference>
<dbReference type="InterPro" id="IPR015421">
    <property type="entry name" value="PyrdxlP-dep_Trfase_major"/>
</dbReference>
<feature type="region of interest" description="Disordered" evidence="2">
    <location>
        <begin position="581"/>
        <end position="604"/>
    </location>
</feature>
<dbReference type="Pfam" id="PF00266">
    <property type="entry name" value="Aminotran_5"/>
    <property type="match status" value="1"/>
</dbReference>
<dbReference type="InterPro" id="IPR015422">
    <property type="entry name" value="PyrdxlP-dep_Trfase_small"/>
</dbReference>
<name>A0A061S703_9CHLO</name>
<dbReference type="AlphaFoldDB" id="A0A061S703"/>
<dbReference type="Pfam" id="PF03473">
    <property type="entry name" value="MOSC"/>
    <property type="match status" value="1"/>
</dbReference>
<sequence>MPGPGEWFSLVDAAKACGVKPPDLSRHRADFVVLSFYKIFGYPTGLGAILIHRRAEEILERRYFGGGTVEAVAAEEDFVRRRSGAAGFEDGTPNFLALPALAHGLERIERLGGFPALEAHTHALASHLASWLRAARHGDGAAVAVVYGWGAPPAGRRAASWVRGQGPVVAFNLLRRGGGWVGAREVERLAALRGIRLRTGCFCNPGACQLHLGLSAQDVRRNHAKGHVCWDDNDLVDGRPLGAVRASLGWMSTLDDVLALQRFIEDSFISSEVEDGNSAIVLASPHGLSNSALGTELPRVEEIYVYPVKSLAGFRVGAWPVSSTGLLYDRHWAVLREDGAVLTQKRVAEMALIKPSLDLKRGILTLTSQNMETALHVRISEVPSTGPPSLESDANFSGTNGSSQKCFQCGNNRTVETTFDVSDLGVAAWLTRALGTRCRLAVDTDSGSRKGKDGSRISYANEAQFLFVNKASVDDLNRRVSGRAASAGEPFAPQIRPGRFRPNIVVGGLRPYEEDEWNKIRIGGVLFVSAGPCQRCQMLCIDPSSGLRQGNEPLATLATYRRREGKIVFGRLMTFHGLGGVQGSSRRSEASADAEPEDTSAWPRELVDTGAILRSGSVVEYEPDN</sequence>
<dbReference type="PROSITE" id="PS51340">
    <property type="entry name" value="MOSC"/>
    <property type="match status" value="1"/>
</dbReference>
<dbReference type="GO" id="GO:0030151">
    <property type="term" value="F:molybdenum ion binding"/>
    <property type="evidence" value="ECO:0007669"/>
    <property type="project" value="InterPro"/>
</dbReference>
<keyword evidence="1" id="KW-0501">Molybdenum cofactor biosynthesis</keyword>
<dbReference type="InterPro" id="IPR015424">
    <property type="entry name" value="PyrdxlP-dep_Trfase"/>
</dbReference>
<dbReference type="SUPFAM" id="SSF50800">
    <property type="entry name" value="PK beta-barrel domain-like"/>
    <property type="match status" value="1"/>
</dbReference>
<dbReference type="InterPro" id="IPR005303">
    <property type="entry name" value="MOCOS_middle"/>
</dbReference>
<reference evidence="4" key="1">
    <citation type="submission" date="2014-05" db="EMBL/GenBank/DDBJ databases">
        <title>The transcriptome of the halophilic microalga Tetraselmis sp. GSL018 isolated from the Great Salt Lake, Utah.</title>
        <authorList>
            <person name="Jinkerson R.E."/>
            <person name="D'Adamo S."/>
            <person name="Posewitz M.C."/>
        </authorList>
    </citation>
    <scope>NUCLEOTIDE SEQUENCE</scope>
    <source>
        <strain evidence="4">GSL018</strain>
    </source>
</reference>
<dbReference type="Pfam" id="PF03476">
    <property type="entry name" value="MOSC_N"/>
    <property type="match status" value="1"/>
</dbReference>
<dbReference type="InterPro" id="IPR005302">
    <property type="entry name" value="MoCF_Sase_C"/>
</dbReference>
<dbReference type="InterPro" id="IPR000192">
    <property type="entry name" value="Aminotrans_V_dom"/>
</dbReference>
<proteinExistence type="predicted"/>
<dbReference type="GO" id="GO:0006777">
    <property type="term" value="P:Mo-molybdopterin cofactor biosynthetic process"/>
    <property type="evidence" value="ECO:0007669"/>
    <property type="project" value="UniProtKB-KW"/>
</dbReference>
<dbReference type="EMBL" id="GBEZ01006595">
    <property type="protein sequence ID" value="JAC78814.1"/>
    <property type="molecule type" value="Transcribed_RNA"/>
</dbReference>
<dbReference type="Gene3D" id="3.40.640.10">
    <property type="entry name" value="Type I PLP-dependent aspartate aminotransferase-like (Major domain)"/>
    <property type="match status" value="1"/>
</dbReference>
<feature type="domain" description="MOSC" evidence="3">
    <location>
        <begin position="438"/>
        <end position="622"/>
    </location>
</feature>
<dbReference type="Gene3D" id="3.90.1150.10">
    <property type="entry name" value="Aspartate Aminotransferase, domain 1"/>
    <property type="match status" value="1"/>
</dbReference>
<keyword evidence="4" id="KW-0808">Transferase</keyword>
<accession>A0A061S703</accession>
<gene>
    <name evidence="4" type="primary">ABA3</name>
    <name evidence="4" type="ORF">TSPGSL018_14247</name>
</gene>
<dbReference type="SUPFAM" id="SSF141673">
    <property type="entry name" value="MOSC N-terminal domain-like"/>
    <property type="match status" value="1"/>
</dbReference>
<dbReference type="PANTHER" id="PTHR14237:SF80">
    <property type="entry name" value="MOLYBDENUM COFACTOR SULFURASE"/>
    <property type="match status" value="1"/>
</dbReference>
<dbReference type="SUPFAM" id="SSF53383">
    <property type="entry name" value="PLP-dependent transferases"/>
    <property type="match status" value="1"/>
</dbReference>
<dbReference type="GO" id="GO:0016740">
    <property type="term" value="F:transferase activity"/>
    <property type="evidence" value="ECO:0007669"/>
    <property type="project" value="UniProtKB-KW"/>
</dbReference>
<evidence type="ECO:0000256" key="1">
    <source>
        <dbReference type="ARBA" id="ARBA00023150"/>
    </source>
</evidence>
<dbReference type="GO" id="GO:0030170">
    <property type="term" value="F:pyridoxal phosphate binding"/>
    <property type="evidence" value="ECO:0007669"/>
    <property type="project" value="InterPro"/>
</dbReference>
<evidence type="ECO:0000259" key="3">
    <source>
        <dbReference type="PROSITE" id="PS51340"/>
    </source>
</evidence>
<dbReference type="PANTHER" id="PTHR14237">
    <property type="entry name" value="MOLYBDOPTERIN COFACTOR SULFURASE MOSC"/>
    <property type="match status" value="1"/>
</dbReference>
<organism evidence="4">
    <name type="scientific">Tetraselmis sp. GSL018</name>
    <dbReference type="NCBI Taxonomy" id="582737"/>
    <lineage>
        <taxon>Eukaryota</taxon>
        <taxon>Viridiplantae</taxon>
        <taxon>Chlorophyta</taxon>
        <taxon>core chlorophytes</taxon>
        <taxon>Chlorodendrophyceae</taxon>
        <taxon>Chlorodendrales</taxon>
        <taxon>Chlorodendraceae</taxon>
        <taxon>Tetraselmis</taxon>
    </lineage>
</organism>
<evidence type="ECO:0000313" key="4">
    <source>
        <dbReference type="EMBL" id="JAC78814.1"/>
    </source>
</evidence>
<protein>
    <submittedName>
        <fullName evidence="4">Molybdenum cofactor sulfurtransferase</fullName>
    </submittedName>
</protein>